<dbReference type="SUPFAM" id="SSF51294">
    <property type="entry name" value="Hedgehog/intein (Hint) domain"/>
    <property type="match status" value="1"/>
</dbReference>
<evidence type="ECO:0000259" key="1">
    <source>
        <dbReference type="SMART" id="SM00306"/>
    </source>
</evidence>
<evidence type="ECO:0000313" key="3">
    <source>
        <dbReference type="Proteomes" id="UP000642488"/>
    </source>
</evidence>
<dbReference type="InterPro" id="IPR003587">
    <property type="entry name" value="Hint_dom_N"/>
</dbReference>
<protein>
    <submittedName>
        <fullName evidence="2">Hint domain-containing protein</fullName>
    </submittedName>
</protein>
<dbReference type="AlphaFoldDB" id="A0A934IDB4"/>
<dbReference type="RefSeq" id="WP_198916711.1">
    <property type="nucleotide sequence ID" value="NZ_JAEKPD010000010.1"/>
</dbReference>
<proteinExistence type="predicted"/>
<sequence>MTVHSSVALQPAQSLPVYSAACFTAVDGANLGDPMSIADDLILGDSYQLLADVDRVRLAIGHLADQKQMVIALQSETGMPGAELHLDCVATFMSTDGTLVEIVVVVEMNRDRCTIAQVHLFPLSPLQARREYTLVRIDRDAAAARFAEAACVSFTRGTHIAMSNGCQTPIEALKVGDLVLTRDHGPQKIRWIGRQTVRASGVFAPIRIAKGVLNNENDLIVSPNHRLFVYQRQDHLRAGRAEVLIKAKHLLNGTSVTRTDGGFVDYFQLLFDRHEIIYAEGIAAETLLVDTRTRSALPAELGARMTESDTHAKEYVIPPGAGAVIVDQLRRASAC</sequence>
<name>A0A934IDB4_9RHOB</name>
<comment type="caution">
    <text evidence="2">The sequence shown here is derived from an EMBL/GenBank/DDBJ whole genome shotgun (WGS) entry which is preliminary data.</text>
</comment>
<accession>A0A934IDB4</accession>
<dbReference type="SMART" id="SM00306">
    <property type="entry name" value="HintN"/>
    <property type="match status" value="1"/>
</dbReference>
<gene>
    <name evidence="2" type="ORF">ILP92_12415</name>
</gene>
<dbReference type="EMBL" id="JAEKPD010000010">
    <property type="protein sequence ID" value="MBJ3763551.1"/>
    <property type="molecule type" value="Genomic_DNA"/>
</dbReference>
<dbReference type="InterPro" id="IPR036844">
    <property type="entry name" value="Hint_dom_sf"/>
</dbReference>
<feature type="domain" description="Hint" evidence="1">
    <location>
        <begin position="151"/>
        <end position="260"/>
    </location>
</feature>
<dbReference type="Gene3D" id="2.170.16.10">
    <property type="entry name" value="Hedgehog/Intein (Hint) domain"/>
    <property type="match status" value="1"/>
</dbReference>
<evidence type="ECO:0000313" key="2">
    <source>
        <dbReference type="EMBL" id="MBJ3763551.1"/>
    </source>
</evidence>
<organism evidence="2 3">
    <name type="scientific">Palleronia pontilimi</name>
    <dbReference type="NCBI Taxonomy" id="1964209"/>
    <lineage>
        <taxon>Bacteria</taxon>
        <taxon>Pseudomonadati</taxon>
        <taxon>Pseudomonadota</taxon>
        <taxon>Alphaproteobacteria</taxon>
        <taxon>Rhodobacterales</taxon>
        <taxon>Roseobacteraceae</taxon>
        <taxon>Palleronia</taxon>
    </lineage>
</organism>
<reference evidence="2" key="1">
    <citation type="submission" date="2020-12" db="EMBL/GenBank/DDBJ databases">
        <title>Bacterial taxonomy.</title>
        <authorList>
            <person name="Pan X."/>
        </authorList>
    </citation>
    <scope>NUCLEOTIDE SEQUENCE</scope>
    <source>
        <strain evidence="2">KCTC 52957</strain>
    </source>
</reference>
<dbReference type="CDD" id="cd00081">
    <property type="entry name" value="Hint"/>
    <property type="match status" value="1"/>
</dbReference>
<dbReference type="InterPro" id="IPR028992">
    <property type="entry name" value="Hedgehog/Intein_dom"/>
</dbReference>
<dbReference type="Proteomes" id="UP000642488">
    <property type="component" value="Unassembled WGS sequence"/>
</dbReference>
<keyword evidence="3" id="KW-1185">Reference proteome</keyword>
<dbReference type="Pfam" id="PF13403">
    <property type="entry name" value="Hint_2"/>
    <property type="match status" value="1"/>
</dbReference>